<feature type="domain" description="Glycosyl transferase family 1" evidence="3">
    <location>
        <begin position="172"/>
        <end position="303"/>
    </location>
</feature>
<dbReference type="Pfam" id="PF13439">
    <property type="entry name" value="Glyco_transf_4"/>
    <property type="match status" value="1"/>
</dbReference>
<dbReference type="GO" id="GO:0009103">
    <property type="term" value="P:lipopolysaccharide biosynthetic process"/>
    <property type="evidence" value="ECO:0007669"/>
    <property type="project" value="TreeGrafter"/>
</dbReference>
<keyword evidence="6" id="KW-1185">Reference proteome</keyword>
<keyword evidence="2 5" id="KW-0808">Transferase</keyword>
<dbReference type="EMBL" id="PVTG01000025">
    <property type="protein sequence ID" value="PRY36587.1"/>
    <property type="molecule type" value="Genomic_DNA"/>
</dbReference>
<evidence type="ECO:0000313" key="5">
    <source>
        <dbReference type="EMBL" id="PRY36587.1"/>
    </source>
</evidence>
<feature type="domain" description="Glycosyltransferase subfamily 4-like N-terminal" evidence="4">
    <location>
        <begin position="73"/>
        <end position="153"/>
    </location>
</feature>
<dbReference type="PANTHER" id="PTHR46401">
    <property type="entry name" value="GLYCOSYLTRANSFERASE WBBK-RELATED"/>
    <property type="match status" value="1"/>
</dbReference>
<dbReference type="AlphaFoldDB" id="A0A2T0ST57"/>
<dbReference type="PANTHER" id="PTHR46401:SF2">
    <property type="entry name" value="GLYCOSYLTRANSFERASE WBBK-RELATED"/>
    <property type="match status" value="1"/>
</dbReference>
<dbReference type="InterPro" id="IPR001296">
    <property type="entry name" value="Glyco_trans_1"/>
</dbReference>
<evidence type="ECO:0000256" key="1">
    <source>
        <dbReference type="ARBA" id="ARBA00022676"/>
    </source>
</evidence>
<organism evidence="5 6">
    <name type="scientific">Geodermatophilus tzadiensis</name>
    <dbReference type="NCBI Taxonomy" id="1137988"/>
    <lineage>
        <taxon>Bacteria</taxon>
        <taxon>Bacillati</taxon>
        <taxon>Actinomycetota</taxon>
        <taxon>Actinomycetes</taxon>
        <taxon>Geodermatophilales</taxon>
        <taxon>Geodermatophilaceae</taxon>
        <taxon>Geodermatophilus</taxon>
    </lineage>
</organism>
<sequence>MTAAVDLVFDARSAVASRHSGWERYSRSLRFALHDQLRIADYVGPRWRGEVVLPAVNMVQPSILLRRHAGTPVHYPTFPPPPTVSRALGRRLVYTLHDLTWWRYPETASRLGGAVYRKWAETAVRRATILTVSQAVAREVQSCFDVPADRLFVASLASDLPICEPGRRPGRDRPYLLSVAAIEPRKNIGRLLEAFRMSGLAESHDLVLVGRRAWGQMPAGTSLLSDVDDDMLAGLYAGASATALVSLYEGFGLPILESLAQGTPVVCSDLEVFREVSHGAGIFVDPLDPESIAQGLRTAAAGGSPPASAVMAARTRSWADTARQACAAYASARVEG</sequence>
<evidence type="ECO:0000313" key="6">
    <source>
        <dbReference type="Proteomes" id="UP000239210"/>
    </source>
</evidence>
<comment type="caution">
    <text evidence="5">The sequence shown here is derived from an EMBL/GenBank/DDBJ whole genome shotgun (WGS) entry which is preliminary data.</text>
</comment>
<gene>
    <name evidence="5" type="ORF">LY71_1258</name>
</gene>
<dbReference type="CDD" id="cd03809">
    <property type="entry name" value="GT4_MtfB-like"/>
    <property type="match status" value="1"/>
</dbReference>
<protein>
    <submittedName>
        <fullName evidence="5">Glycosyltransferase involved in cell wall biosynthesis</fullName>
    </submittedName>
</protein>
<evidence type="ECO:0000256" key="2">
    <source>
        <dbReference type="ARBA" id="ARBA00022679"/>
    </source>
</evidence>
<proteinExistence type="predicted"/>
<evidence type="ECO:0000259" key="4">
    <source>
        <dbReference type="Pfam" id="PF13439"/>
    </source>
</evidence>
<keyword evidence="1" id="KW-0328">Glycosyltransferase</keyword>
<dbReference type="Gene3D" id="3.40.50.2000">
    <property type="entry name" value="Glycogen Phosphorylase B"/>
    <property type="match status" value="2"/>
</dbReference>
<dbReference type="GO" id="GO:0016757">
    <property type="term" value="F:glycosyltransferase activity"/>
    <property type="evidence" value="ECO:0007669"/>
    <property type="project" value="UniProtKB-KW"/>
</dbReference>
<dbReference type="SUPFAM" id="SSF53756">
    <property type="entry name" value="UDP-Glycosyltransferase/glycogen phosphorylase"/>
    <property type="match status" value="1"/>
</dbReference>
<dbReference type="Proteomes" id="UP000239210">
    <property type="component" value="Unassembled WGS sequence"/>
</dbReference>
<evidence type="ECO:0000259" key="3">
    <source>
        <dbReference type="Pfam" id="PF00534"/>
    </source>
</evidence>
<dbReference type="InterPro" id="IPR028098">
    <property type="entry name" value="Glyco_trans_4-like_N"/>
</dbReference>
<accession>A0A2T0ST57</accession>
<dbReference type="RefSeq" id="WP_106282033.1">
    <property type="nucleotide sequence ID" value="NZ_PVTG01000025.1"/>
</dbReference>
<dbReference type="OrthoDB" id="9801609at2"/>
<name>A0A2T0ST57_9ACTN</name>
<reference evidence="5 6" key="1">
    <citation type="submission" date="2018-03" db="EMBL/GenBank/DDBJ databases">
        <title>Genomic Encyclopedia of Archaeal and Bacterial Type Strains, Phase II (KMG-II): from individual species to whole genera.</title>
        <authorList>
            <person name="Goeker M."/>
        </authorList>
    </citation>
    <scope>NUCLEOTIDE SEQUENCE [LARGE SCALE GENOMIC DNA]</scope>
    <source>
        <strain evidence="5 6">DSM 45416</strain>
    </source>
</reference>
<dbReference type="Pfam" id="PF00534">
    <property type="entry name" value="Glycos_transf_1"/>
    <property type="match status" value="1"/>
</dbReference>